<evidence type="ECO:0000313" key="5">
    <source>
        <dbReference type="Proteomes" id="UP000638560"/>
    </source>
</evidence>
<dbReference type="InterPro" id="IPR050832">
    <property type="entry name" value="Bact_Acetyltransf"/>
</dbReference>
<dbReference type="Proteomes" id="UP000638560">
    <property type="component" value="Unassembled WGS sequence"/>
</dbReference>
<gene>
    <name evidence="4" type="ORF">I0C86_03050</name>
</gene>
<dbReference type="PANTHER" id="PTHR43877">
    <property type="entry name" value="AMINOALKYLPHOSPHONATE N-ACETYLTRANSFERASE-RELATED-RELATED"/>
    <property type="match status" value="1"/>
</dbReference>
<organism evidence="4 5">
    <name type="scientific">Plantactinospora alkalitolerans</name>
    <dbReference type="NCBI Taxonomy" id="2789879"/>
    <lineage>
        <taxon>Bacteria</taxon>
        <taxon>Bacillati</taxon>
        <taxon>Actinomycetota</taxon>
        <taxon>Actinomycetes</taxon>
        <taxon>Micromonosporales</taxon>
        <taxon>Micromonosporaceae</taxon>
        <taxon>Plantactinospora</taxon>
    </lineage>
</organism>
<sequence>MSRQRELVLRPVTVSEIPAVLDLWRRSAENAHRPTDTAGAVEALLARDPDALITAWSGPELIGTVIAGWDGWRWHLYRLAVAPEHRRQGIAGALLEAAEDRCRRLGGGRFDAMVLDDNETAHRVWRSRGYRRQAEWSRWIKPMSAD</sequence>
<dbReference type="Pfam" id="PF00583">
    <property type="entry name" value="Acetyltransf_1"/>
    <property type="match status" value="1"/>
</dbReference>
<dbReference type="RefSeq" id="WP_196199643.1">
    <property type="nucleotide sequence ID" value="NZ_JADPUN010000050.1"/>
</dbReference>
<dbReference type="InterPro" id="IPR016181">
    <property type="entry name" value="Acyl_CoA_acyltransferase"/>
</dbReference>
<dbReference type="PROSITE" id="PS51186">
    <property type="entry name" value="GNAT"/>
    <property type="match status" value="1"/>
</dbReference>
<reference evidence="4 5" key="1">
    <citation type="submission" date="2020-11" db="EMBL/GenBank/DDBJ databases">
        <title>A novel isolate from a Black sea contaminated sediment with potential to produce alkanes: Plantactinospora alkalitolerans sp. nov.</title>
        <authorList>
            <person name="Carro L."/>
            <person name="Veyisoglu A."/>
            <person name="Guven K."/>
            <person name="Schumann P."/>
            <person name="Klenk H.-P."/>
            <person name="Sahin N."/>
        </authorList>
    </citation>
    <scope>NUCLEOTIDE SEQUENCE [LARGE SCALE GENOMIC DNA]</scope>
    <source>
        <strain evidence="4 5">S1510</strain>
    </source>
</reference>
<dbReference type="SUPFAM" id="SSF55729">
    <property type="entry name" value="Acyl-CoA N-acyltransferases (Nat)"/>
    <property type="match status" value="1"/>
</dbReference>
<evidence type="ECO:0000259" key="3">
    <source>
        <dbReference type="PROSITE" id="PS51186"/>
    </source>
</evidence>
<dbReference type="Gene3D" id="3.40.630.30">
    <property type="match status" value="1"/>
</dbReference>
<dbReference type="CDD" id="cd04301">
    <property type="entry name" value="NAT_SF"/>
    <property type="match status" value="1"/>
</dbReference>
<dbReference type="EMBL" id="JADPUN010000050">
    <property type="protein sequence ID" value="MBF9127979.1"/>
    <property type="molecule type" value="Genomic_DNA"/>
</dbReference>
<protein>
    <submittedName>
        <fullName evidence="4">GNAT family N-acetyltransferase</fullName>
    </submittedName>
</protein>
<name>A0ABS0GPJ4_9ACTN</name>
<accession>A0ABS0GPJ4</accession>
<keyword evidence="2" id="KW-0012">Acyltransferase</keyword>
<keyword evidence="1" id="KW-0808">Transferase</keyword>
<evidence type="ECO:0000256" key="1">
    <source>
        <dbReference type="ARBA" id="ARBA00022679"/>
    </source>
</evidence>
<comment type="caution">
    <text evidence="4">The sequence shown here is derived from an EMBL/GenBank/DDBJ whole genome shotgun (WGS) entry which is preliminary data.</text>
</comment>
<evidence type="ECO:0000256" key="2">
    <source>
        <dbReference type="ARBA" id="ARBA00023315"/>
    </source>
</evidence>
<evidence type="ECO:0000313" key="4">
    <source>
        <dbReference type="EMBL" id="MBF9127979.1"/>
    </source>
</evidence>
<keyword evidence="5" id="KW-1185">Reference proteome</keyword>
<feature type="domain" description="N-acetyltransferase" evidence="3">
    <location>
        <begin position="7"/>
        <end position="146"/>
    </location>
</feature>
<dbReference type="InterPro" id="IPR000182">
    <property type="entry name" value="GNAT_dom"/>
</dbReference>
<proteinExistence type="predicted"/>